<reference evidence="2 3" key="1">
    <citation type="submission" date="2016-10" db="EMBL/GenBank/DDBJ databases">
        <title>Genome sequence of the ascomycete fungus Penicillium subrubescens.</title>
        <authorList>
            <person name="De Vries R.P."/>
            <person name="Peng M."/>
            <person name="Dilokpimol A."/>
            <person name="Hilden K."/>
            <person name="Makela M.R."/>
            <person name="Grigoriev I."/>
            <person name="Riley R."/>
            <person name="Granchi Z."/>
        </authorList>
    </citation>
    <scope>NUCLEOTIDE SEQUENCE [LARGE SCALE GENOMIC DNA]</scope>
    <source>
        <strain evidence="2 3">CBS 132785</strain>
    </source>
</reference>
<dbReference type="EMBL" id="MNBE01000017">
    <property type="protein sequence ID" value="OKP15196.1"/>
    <property type="molecule type" value="Genomic_DNA"/>
</dbReference>
<organism evidence="2 3">
    <name type="scientific">Penicillium subrubescens</name>
    <dbReference type="NCBI Taxonomy" id="1316194"/>
    <lineage>
        <taxon>Eukaryota</taxon>
        <taxon>Fungi</taxon>
        <taxon>Dikarya</taxon>
        <taxon>Ascomycota</taxon>
        <taxon>Pezizomycotina</taxon>
        <taxon>Eurotiomycetes</taxon>
        <taxon>Eurotiomycetidae</taxon>
        <taxon>Eurotiales</taxon>
        <taxon>Aspergillaceae</taxon>
        <taxon>Penicillium</taxon>
    </lineage>
</organism>
<evidence type="ECO:0000313" key="3">
    <source>
        <dbReference type="Proteomes" id="UP000186955"/>
    </source>
</evidence>
<name>A0A1Q5URV4_9EURO</name>
<feature type="region of interest" description="Disordered" evidence="1">
    <location>
        <begin position="1"/>
        <end position="22"/>
    </location>
</feature>
<dbReference type="AlphaFoldDB" id="A0A1Q5URV4"/>
<proteinExistence type="predicted"/>
<accession>A0A1Q5URV4</accession>
<evidence type="ECO:0000313" key="2">
    <source>
        <dbReference type="EMBL" id="OKP15196.1"/>
    </source>
</evidence>
<protein>
    <submittedName>
        <fullName evidence="2">Uncharacterized protein</fullName>
    </submittedName>
</protein>
<comment type="caution">
    <text evidence="2">The sequence shown here is derived from an EMBL/GenBank/DDBJ whole genome shotgun (WGS) entry which is preliminary data.</text>
</comment>
<evidence type="ECO:0000256" key="1">
    <source>
        <dbReference type="SAM" id="MobiDB-lite"/>
    </source>
</evidence>
<dbReference type="Proteomes" id="UP000186955">
    <property type="component" value="Unassembled WGS sequence"/>
</dbReference>
<feature type="compositionally biased region" description="Basic and acidic residues" evidence="1">
    <location>
        <begin position="1"/>
        <end position="11"/>
    </location>
</feature>
<gene>
    <name evidence="2" type="ORF">PENSUB_1410</name>
</gene>
<keyword evidence="3" id="KW-1185">Reference proteome</keyword>
<sequence length="69" mass="7505">MDSGNLEERHPINGAFGDENRGEGFYKRGMGPTVMGCCTPISLFATSIGVSKTNYTLLEFVRKLLGFAT</sequence>